<protein>
    <submittedName>
        <fullName evidence="1">Uncharacterized protein</fullName>
    </submittedName>
</protein>
<proteinExistence type="predicted"/>
<evidence type="ECO:0000313" key="1">
    <source>
        <dbReference type="EMBL" id="MBA0741953.1"/>
    </source>
</evidence>
<dbReference type="AlphaFoldDB" id="A0A7J9C0H3"/>
<accession>A0A7J9C0H3</accession>
<keyword evidence="2" id="KW-1185">Reference proteome</keyword>
<name>A0A7J9C0H3_GOSGO</name>
<dbReference type="EMBL" id="JABEZY010000007">
    <property type="protein sequence ID" value="MBA0741953.1"/>
    <property type="molecule type" value="Genomic_DNA"/>
</dbReference>
<reference evidence="1 2" key="1">
    <citation type="journal article" date="2019" name="Genome Biol. Evol.">
        <title>Insights into the evolution of the New World diploid cottons (Gossypium, subgenus Houzingenia) based on genome sequencing.</title>
        <authorList>
            <person name="Grover C.E."/>
            <person name="Arick M.A. 2nd"/>
            <person name="Thrash A."/>
            <person name="Conover J.L."/>
            <person name="Sanders W.S."/>
            <person name="Peterson D.G."/>
            <person name="Frelichowski J.E."/>
            <person name="Scheffler J.A."/>
            <person name="Scheffler B.E."/>
            <person name="Wendel J.F."/>
        </authorList>
    </citation>
    <scope>NUCLEOTIDE SEQUENCE [LARGE SCALE GENOMIC DNA]</scope>
    <source>
        <strain evidence="1">5</strain>
        <tissue evidence="1">Leaf</tissue>
    </source>
</reference>
<dbReference type="Proteomes" id="UP000593579">
    <property type="component" value="Unassembled WGS sequence"/>
</dbReference>
<organism evidence="1 2">
    <name type="scientific">Gossypium gossypioides</name>
    <name type="common">Mexican cotton</name>
    <name type="synonym">Selera gossypioides</name>
    <dbReference type="NCBI Taxonomy" id="34282"/>
    <lineage>
        <taxon>Eukaryota</taxon>
        <taxon>Viridiplantae</taxon>
        <taxon>Streptophyta</taxon>
        <taxon>Embryophyta</taxon>
        <taxon>Tracheophyta</taxon>
        <taxon>Spermatophyta</taxon>
        <taxon>Magnoliopsida</taxon>
        <taxon>eudicotyledons</taxon>
        <taxon>Gunneridae</taxon>
        <taxon>Pentapetalae</taxon>
        <taxon>rosids</taxon>
        <taxon>malvids</taxon>
        <taxon>Malvales</taxon>
        <taxon>Malvaceae</taxon>
        <taxon>Malvoideae</taxon>
        <taxon>Gossypium</taxon>
    </lineage>
</organism>
<gene>
    <name evidence="1" type="ORF">Gogos_015070</name>
</gene>
<comment type="caution">
    <text evidence="1">The sequence shown here is derived from an EMBL/GenBank/DDBJ whole genome shotgun (WGS) entry which is preliminary data.</text>
</comment>
<sequence>MDNDKLEIHAYIKDYQGLSKSFQICYFKYRGRSKNGIAHLHATEGLRQKEQWNMSRGVPIFAKEEVKRERLHSLPI</sequence>
<evidence type="ECO:0000313" key="2">
    <source>
        <dbReference type="Proteomes" id="UP000593579"/>
    </source>
</evidence>